<dbReference type="AlphaFoldDB" id="A0A316H1X3"/>
<dbReference type="InterPro" id="IPR036388">
    <property type="entry name" value="WH-like_DNA-bd_sf"/>
</dbReference>
<dbReference type="EMBL" id="QGGW01000002">
    <property type="protein sequence ID" value="PWK61351.1"/>
    <property type="molecule type" value="Genomic_DNA"/>
</dbReference>
<reference evidence="2 3" key="1">
    <citation type="submission" date="2018-05" db="EMBL/GenBank/DDBJ databases">
        <title>Genomic Encyclopedia of Type Strains, Phase IV (KMG-IV): sequencing the most valuable type-strain genomes for metagenomic binning, comparative biology and taxonomic classification.</title>
        <authorList>
            <person name="Goeker M."/>
        </authorList>
    </citation>
    <scope>NUCLEOTIDE SEQUENCE [LARGE SCALE GENOMIC DNA]</scope>
    <source>
        <strain evidence="2 3">DSM 16097</strain>
    </source>
</reference>
<comment type="caution">
    <text evidence="2">The sequence shown here is derived from an EMBL/GenBank/DDBJ whole genome shotgun (WGS) entry which is preliminary data.</text>
</comment>
<gene>
    <name evidence="2" type="ORF">C7455_10236</name>
</gene>
<dbReference type="SUPFAM" id="SSF46894">
    <property type="entry name" value="C-terminal effector domain of the bipartite response regulators"/>
    <property type="match status" value="1"/>
</dbReference>
<dbReference type="GO" id="GO:0006355">
    <property type="term" value="P:regulation of DNA-templated transcription"/>
    <property type="evidence" value="ECO:0007669"/>
    <property type="project" value="InterPro"/>
</dbReference>
<sequence length="367" mass="38725">MDETLIEKIYEAAFIPERWNDVLQKLADVSGGVSAAVIVYNGLIQPRWRSTPLIDEVLTGYCTSDAWKVSELTPYMLNVPPAAFFYDADYFPGEVLSRDLMRAPLKALGIGNQLGTLMRMPTGENVCITIELSVNSTRPGNQLMDGLAGLRPHLARTGLMAARLGLERAQAAVSVLASMGLPAAVLAQNGRVLAANTLLESANGSVIFTAMGKLALRHRAANMLFQEGLSQAARNTVVRSIPVRSDGGNAPCIVHILPITGAAHDIFDNAATAVVITPVNGANAPDTVMLHGLFDLTPAEARLAQHLVEGRSTGGAADALGVSITTIRSQLSAIFSKTGTKRQSELTSLLSSLGSIKGGEGSKPRSG</sequence>
<dbReference type="Gene3D" id="1.10.10.10">
    <property type="entry name" value="Winged helix-like DNA-binding domain superfamily/Winged helix DNA-binding domain"/>
    <property type="match status" value="1"/>
</dbReference>
<keyword evidence="3" id="KW-1185">Reference proteome</keyword>
<organism evidence="2 3">
    <name type="scientific">Roseicyclus mahoneyensis</name>
    <dbReference type="NCBI Taxonomy" id="164332"/>
    <lineage>
        <taxon>Bacteria</taxon>
        <taxon>Pseudomonadati</taxon>
        <taxon>Pseudomonadota</taxon>
        <taxon>Alphaproteobacteria</taxon>
        <taxon>Rhodobacterales</taxon>
        <taxon>Roseobacteraceae</taxon>
        <taxon>Roseicyclus</taxon>
    </lineage>
</organism>
<evidence type="ECO:0000313" key="3">
    <source>
        <dbReference type="Proteomes" id="UP000245708"/>
    </source>
</evidence>
<proteinExistence type="predicted"/>
<feature type="domain" description="HTH luxR-type" evidence="1">
    <location>
        <begin position="293"/>
        <end position="350"/>
    </location>
</feature>
<keyword evidence="2" id="KW-0238">DNA-binding</keyword>
<dbReference type="InterPro" id="IPR000792">
    <property type="entry name" value="Tscrpt_reg_LuxR_C"/>
</dbReference>
<protein>
    <submittedName>
        <fullName evidence="2">DNA-binding CsgD family transcriptional regulator</fullName>
    </submittedName>
</protein>
<dbReference type="Proteomes" id="UP000245708">
    <property type="component" value="Unassembled WGS sequence"/>
</dbReference>
<dbReference type="SMART" id="SM00421">
    <property type="entry name" value="HTH_LUXR"/>
    <property type="match status" value="1"/>
</dbReference>
<evidence type="ECO:0000259" key="1">
    <source>
        <dbReference type="SMART" id="SM00421"/>
    </source>
</evidence>
<name>A0A316H1X3_9RHOB</name>
<dbReference type="InterPro" id="IPR016032">
    <property type="entry name" value="Sig_transdc_resp-reg_C-effctor"/>
</dbReference>
<accession>A0A316H1X3</accession>
<evidence type="ECO:0000313" key="2">
    <source>
        <dbReference type="EMBL" id="PWK61351.1"/>
    </source>
</evidence>
<dbReference type="GO" id="GO:0003677">
    <property type="term" value="F:DNA binding"/>
    <property type="evidence" value="ECO:0007669"/>
    <property type="project" value="UniProtKB-KW"/>
</dbReference>